<dbReference type="AlphaFoldDB" id="A0A9P5TI37"/>
<accession>A0A9P5TI37</accession>
<evidence type="ECO:0000256" key="1">
    <source>
        <dbReference type="SAM" id="SignalP"/>
    </source>
</evidence>
<reference evidence="5" key="1">
    <citation type="submission" date="2020-11" db="EMBL/GenBank/DDBJ databases">
        <authorList>
            <consortium name="DOE Joint Genome Institute"/>
            <person name="Ahrendt S."/>
            <person name="Riley R."/>
            <person name="Andreopoulos W."/>
            <person name="LaButti K."/>
            <person name="Pangilinan J."/>
            <person name="Ruiz-duenas F.J."/>
            <person name="Barrasa J.M."/>
            <person name="Sanchez-Garcia M."/>
            <person name="Camarero S."/>
            <person name="Miyauchi S."/>
            <person name="Serrano A."/>
            <person name="Linde D."/>
            <person name="Babiker R."/>
            <person name="Drula E."/>
            <person name="Ayuso-Fernandez I."/>
            <person name="Pacheco R."/>
            <person name="Padilla G."/>
            <person name="Ferreira P."/>
            <person name="Barriuso J."/>
            <person name="Kellner H."/>
            <person name="Castanera R."/>
            <person name="Alfaro M."/>
            <person name="Ramirez L."/>
            <person name="Pisabarro A.G."/>
            <person name="Kuo A."/>
            <person name="Tritt A."/>
            <person name="Lipzen A."/>
            <person name="He G."/>
            <person name="Yan M."/>
            <person name="Ng V."/>
            <person name="Cullen D."/>
            <person name="Martin F."/>
            <person name="Rosso M.-N."/>
            <person name="Henrissat B."/>
            <person name="Hibbett D."/>
            <person name="Martinez A.T."/>
            <person name="Grigoriev I.V."/>
        </authorList>
    </citation>
    <scope>NUCLEOTIDE SEQUENCE</scope>
    <source>
        <strain evidence="5">AH 44721</strain>
    </source>
</reference>
<dbReference type="EMBL" id="JADNYJ010000277">
    <property type="protein sequence ID" value="KAF8872126.1"/>
    <property type="molecule type" value="Genomic_DNA"/>
</dbReference>
<feature type="signal peptide" evidence="1">
    <location>
        <begin position="1"/>
        <end position="17"/>
    </location>
</feature>
<comment type="caution">
    <text evidence="5">The sequence shown here is derived from an EMBL/GenBank/DDBJ whole genome shotgun (WGS) entry which is preliminary data.</text>
</comment>
<evidence type="ECO:0000313" key="2">
    <source>
        <dbReference type="EMBL" id="KAF8867812.1"/>
    </source>
</evidence>
<organism evidence="5 6">
    <name type="scientific">Gymnopilus junonius</name>
    <name type="common">Spectacular rustgill mushroom</name>
    <name type="synonym">Gymnopilus spectabilis subsp. junonius</name>
    <dbReference type="NCBI Taxonomy" id="109634"/>
    <lineage>
        <taxon>Eukaryota</taxon>
        <taxon>Fungi</taxon>
        <taxon>Dikarya</taxon>
        <taxon>Basidiomycota</taxon>
        <taxon>Agaricomycotina</taxon>
        <taxon>Agaricomycetes</taxon>
        <taxon>Agaricomycetidae</taxon>
        <taxon>Agaricales</taxon>
        <taxon>Agaricineae</taxon>
        <taxon>Hymenogastraceae</taxon>
        <taxon>Gymnopilus</taxon>
    </lineage>
</organism>
<protein>
    <recommendedName>
        <fullName evidence="7">Secreted protein</fullName>
    </recommendedName>
</protein>
<dbReference type="EMBL" id="JADNYJ010000923">
    <property type="protein sequence ID" value="KAF8867812.1"/>
    <property type="molecule type" value="Genomic_DNA"/>
</dbReference>
<sequence>MQVILTNLFSLAAFVWATHLHPSHPVLSVLPCLVPRIVFANILYIPPFFLPADARCGTMDNLGTGWTISTWKFEKS</sequence>
<name>A0A9P5TI37_GYMJU</name>
<evidence type="ECO:0000313" key="3">
    <source>
        <dbReference type="EMBL" id="KAF8872126.1"/>
    </source>
</evidence>
<gene>
    <name evidence="5" type="ORF">CPB84DRAFT_1793792</name>
    <name evidence="4" type="ORF">CPB84DRAFT_1797551</name>
    <name evidence="3" type="ORF">CPB84DRAFT_1799883</name>
    <name evidence="2" type="ORF">CPB84DRAFT_1810841</name>
</gene>
<evidence type="ECO:0000313" key="5">
    <source>
        <dbReference type="EMBL" id="KAF8878907.1"/>
    </source>
</evidence>
<dbReference type="EMBL" id="JADNYJ010000215">
    <property type="protein sequence ID" value="KAF8874394.1"/>
    <property type="molecule type" value="Genomic_DNA"/>
</dbReference>
<dbReference type="Proteomes" id="UP000724874">
    <property type="component" value="Unassembled WGS sequence"/>
</dbReference>
<proteinExistence type="predicted"/>
<keyword evidence="6" id="KW-1185">Reference proteome</keyword>
<evidence type="ECO:0000313" key="4">
    <source>
        <dbReference type="EMBL" id="KAF8874394.1"/>
    </source>
</evidence>
<feature type="chain" id="PRO_5040711785" description="Secreted protein" evidence="1">
    <location>
        <begin position="18"/>
        <end position="76"/>
    </location>
</feature>
<keyword evidence="1" id="KW-0732">Signal</keyword>
<dbReference type="EMBL" id="JADNYJ010000154">
    <property type="protein sequence ID" value="KAF8878907.1"/>
    <property type="molecule type" value="Genomic_DNA"/>
</dbReference>
<evidence type="ECO:0008006" key="7">
    <source>
        <dbReference type="Google" id="ProtNLM"/>
    </source>
</evidence>
<evidence type="ECO:0000313" key="6">
    <source>
        <dbReference type="Proteomes" id="UP000724874"/>
    </source>
</evidence>